<dbReference type="InterPro" id="IPR011992">
    <property type="entry name" value="EF-hand-dom_pair"/>
</dbReference>
<comment type="caution">
    <text evidence="9">The sequence shown here is derived from an EMBL/GenBank/DDBJ whole genome shotgun (WGS) entry which is preliminary data.</text>
</comment>
<evidence type="ECO:0000256" key="2">
    <source>
        <dbReference type="ARBA" id="ARBA00022692"/>
    </source>
</evidence>
<dbReference type="SUPFAM" id="SSF47473">
    <property type="entry name" value="EF-hand"/>
    <property type="match status" value="1"/>
</dbReference>
<feature type="domain" description="EF-hand" evidence="8">
    <location>
        <begin position="432"/>
        <end position="467"/>
    </location>
</feature>
<evidence type="ECO:0000256" key="5">
    <source>
        <dbReference type="ARBA" id="ARBA00023136"/>
    </source>
</evidence>
<dbReference type="Proteomes" id="UP000654075">
    <property type="component" value="Unassembled WGS sequence"/>
</dbReference>
<feature type="region of interest" description="Disordered" evidence="6">
    <location>
        <begin position="631"/>
        <end position="656"/>
    </location>
</feature>
<dbReference type="AlphaFoldDB" id="A0A813EGQ7"/>
<dbReference type="InterPro" id="IPR027359">
    <property type="entry name" value="Volt_channel_dom_sf"/>
</dbReference>
<dbReference type="EMBL" id="CAJNNV010009671">
    <property type="protein sequence ID" value="CAE8597672.1"/>
    <property type="molecule type" value="Genomic_DNA"/>
</dbReference>
<dbReference type="PANTHER" id="PTHR46726">
    <property type="entry name" value="TWO PORE CHANNEL 3"/>
    <property type="match status" value="1"/>
</dbReference>
<keyword evidence="10" id="KW-1185">Reference proteome</keyword>
<keyword evidence="2 7" id="KW-0812">Transmembrane</keyword>
<dbReference type="SUPFAM" id="SSF81324">
    <property type="entry name" value="Voltage-gated potassium channels"/>
    <property type="match status" value="1"/>
</dbReference>
<name>A0A813EGQ7_POLGL</name>
<dbReference type="PROSITE" id="PS00018">
    <property type="entry name" value="EF_HAND_1"/>
    <property type="match status" value="2"/>
</dbReference>
<evidence type="ECO:0000259" key="8">
    <source>
        <dbReference type="PROSITE" id="PS50222"/>
    </source>
</evidence>
<reference evidence="9" key="1">
    <citation type="submission" date="2021-02" db="EMBL/GenBank/DDBJ databases">
        <authorList>
            <person name="Dougan E. K."/>
            <person name="Rhodes N."/>
            <person name="Thang M."/>
            <person name="Chan C."/>
        </authorList>
    </citation>
    <scope>NUCLEOTIDE SEQUENCE</scope>
</reference>
<evidence type="ECO:0000256" key="7">
    <source>
        <dbReference type="SAM" id="Phobius"/>
    </source>
</evidence>
<dbReference type="GO" id="GO:0005216">
    <property type="term" value="F:monoatomic ion channel activity"/>
    <property type="evidence" value="ECO:0007669"/>
    <property type="project" value="InterPro"/>
</dbReference>
<organism evidence="9 10">
    <name type="scientific">Polarella glacialis</name>
    <name type="common">Dinoflagellate</name>
    <dbReference type="NCBI Taxonomy" id="89957"/>
    <lineage>
        <taxon>Eukaryota</taxon>
        <taxon>Sar</taxon>
        <taxon>Alveolata</taxon>
        <taxon>Dinophyceae</taxon>
        <taxon>Suessiales</taxon>
        <taxon>Suessiaceae</taxon>
        <taxon>Polarella</taxon>
    </lineage>
</organism>
<evidence type="ECO:0000256" key="6">
    <source>
        <dbReference type="SAM" id="MobiDB-lite"/>
    </source>
</evidence>
<dbReference type="Gene3D" id="1.10.238.10">
    <property type="entry name" value="EF-hand"/>
    <property type="match status" value="1"/>
</dbReference>
<dbReference type="GO" id="GO:0016020">
    <property type="term" value="C:membrane"/>
    <property type="evidence" value="ECO:0007669"/>
    <property type="project" value="UniProtKB-SubCell"/>
</dbReference>
<evidence type="ECO:0000256" key="4">
    <source>
        <dbReference type="ARBA" id="ARBA00022989"/>
    </source>
</evidence>
<dbReference type="OrthoDB" id="186625at2759"/>
<dbReference type="InterPro" id="IPR002048">
    <property type="entry name" value="EF_hand_dom"/>
</dbReference>
<dbReference type="CDD" id="cd00051">
    <property type="entry name" value="EFh"/>
    <property type="match status" value="1"/>
</dbReference>
<dbReference type="GO" id="GO:0005509">
    <property type="term" value="F:calcium ion binding"/>
    <property type="evidence" value="ECO:0007669"/>
    <property type="project" value="InterPro"/>
</dbReference>
<keyword evidence="4 7" id="KW-1133">Transmembrane helix</keyword>
<dbReference type="SMART" id="SM00054">
    <property type="entry name" value="EFh"/>
    <property type="match status" value="2"/>
</dbReference>
<dbReference type="Pfam" id="PF13499">
    <property type="entry name" value="EF-hand_7"/>
    <property type="match status" value="1"/>
</dbReference>
<comment type="subcellular location">
    <subcellularLocation>
        <location evidence="1">Membrane</location>
        <topology evidence="1">Multi-pass membrane protein</topology>
    </subcellularLocation>
</comment>
<evidence type="ECO:0000313" key="10">
    <source>
        <dbReference type="Proteomes" id="UP000654075"/>
    </source>
</evidence>
<feature type="transmembrane region" description="Helical" evidence="7">
    <location>
        <begin position="130"/>
        <end position="151"/>
    </location>
</feature>
<feature type="region of interest" description="Disordered" evidence="6">
    <location>
        <begin position="1"/>
        <end position="93"/>
    </location>
</feature>
<dbReference type="InterPro" id="IPR018247">
    <property type="entry name" value="EF_Hand_1_Ca_BS"/>
</dbReference>
<dbReference type="Gene3D" id="1.10.287.70">
    <property type="match status" value="1"/>
</dbReference>
<evidence type="ECO:0000313" key="9">
    <source>
        <dbReference type="EMBL" id="CAE8597672.1"/>
    </source>
</evidence>
<dbReference type="PANTHER" id="PTHR46726:SF1">
    <property type="entry name" value="TWO-PORE CALCIUM CHANNEL 3"/>
    <property type="match status" value="1"/>
</dbReference>
<keyword evidence="3" id="KW-0106">Calcium</keyword>
<sequence>MASPSSGVDSDGDGKMHAVGPSLLLSRASTHTFPSPAPQQLTARTQSSPSLPSLRFPSTGSHDRRAQRPSLPSLLTNNAITSEAGGNPSSPKLKAGSQFLKVKHSNSMDDGHQSAVQSCRRGIKRIQKCLATDLFLGLIILVDVWLGCYAIDLNASANVAPSWVTGCSMSFFGIYTVELLATLFVSNAVIDRWIVLDAAVVLAGALELVVSALGASVSSMNLVRFLRIFRMARLLRIFRKLPLLKELQKLVKMTIACSKILFWSFVFCFMVMTCWSMAAVELLNPLMTKLASEGEWPDCPQCSRSFLTVMEANLTFFKTIVAGDSWGLIAVPLITAYPWTALIFIGASLTVVFGVLNLVVAVMVDELAEQRQRNVTQMAQELDDNDERDVGCLRKIFAKIDEDMSGELSLEELITGARKVPEFRDRLRVMDIDDQDLEQLFRMLDHNQTGMVSPDDFINALSRWINESKTASRFVKYNLTKGFEQQEEFQHMLTERLDDFERRLFGTNESLSRSVSAGTGAEETCSGVAEAEGAQAADALQNATKALEEAIRTAGKLLQDSGDAEAFAGLQSAHQACQVQFQKIWCNLMPGSRLGGRCNSIGASDKSASGRHQLAVEFALRISGEHASCHADWDDSRSCPPDSAPSIPEASSVPQMLRGPDIQDTGELPMLIRASSHCQTTRGSFFGI</sequence>
<accession>A0A813EGQ7</accession>
<feature type="domain" description="EF-hand" evidence="8">
    <location>
        <begin position="388"/>
        <end position="423"/>
    </location>
</feature>
<dbReference type="Gene3D" id="1.20.120.350">
    <property type="entry name" value="Voltage-gated potassium channels. Chain C"/>
    <property type="match status" value="1"/>
</dbReference>
<feature type="transmembrane region" description="Helical" evidence="7">
    <location>
        <begin position="163"/>
        <end position="186"/>
    </location>
</feature>
<gene>
    <name evidence="9" type="ORF">PGLA1383_LOCUS16107</name>
</gene>
<protein>
    <recommendedName>
        <fullName evidence="8">EF-hand domain-containing protein</fullName>
    </recommendedName>
</protein>
<feature type="transmembrane region" description="Helical" evidence="7">
    <location>
        <begin position="193"/>
        <end position="216"/>
    </location>
</feature>
<evidence type="ECO:0000256" key="3">
    <source>
        <dbReference type="ARBA" id="ARBA00022837"/>
    </source>
</evidence>
<feature type="compositionally biased region" description="Polar residues" evidence="6">
    <location>
        <begin position="27"/>
        <end position="46"/>
    </location>
</feature>
<feature type="transmembrane region" description="Helical" evidence="7">
    <location>
        <begin position="260"/>
        <end position="280"/>
    </location>
</feature>
<dbReference type="Pfam" id="PF00520">
    <property type="entry name" value="Ion_trans"/>
    <property type="match status" value="1"/>
</dbReference>
<proteinExistence type="predicted"/>
<dbReference type="PROSITE" id="PS50222">
    <property type="entry name" value="EF_HAND_2"/>
    <property type="match status" value="2"/>
</dbReference>
<keyword evidence="5 7" id="KW-0472">Membrane</keyword>
<evidence type="ECO:0000256" key="1">
    <source>
        <dbReference type="ARBA" id="ARBA00004141"/>
    </source>
</evidence>
<feature type="transmembrane region" description="Helical" evidence="7">
    <location>
        <begin position="341"/>
        <end position="364"/>
    </location>
</feature>
<dbReference type="InterPro" id="IPR005821">
    <property type="entry name" value="Ion_trans_dom"/>
</dbReference>